<keyword evidence="3" id="KW-1185">Reference proteome</keyword>
<dbReference type="PANTHER" id="PTHR13903">
    <property type="entry name" value="PIRIN-RELATED"/>
    <property type="match status" value="1"/>
</dbReference>
<accession>A0ABR1G1Z9</accession>
<dbReference type="SUPFAM" id="SSF51182">
    <property type="entry name" value="RmlC-like cupins"/>
    <property type="match status" value="1"/>
</dbReference>
<dbReference type="PIRSF" id="PIRSF006232">
    <property type="entry name" value="Pirin"/>
    <property type="match status" value="1"/>
</dbReference>
<dbReference type="PANTHER" id="PTHR13903:SF8">
    <property type="entry name" value="PIRIN"/>
    <property type="match status" value="1"/>
</dbReference>
<name>A0ABR1G1Z9_AURAN</name>
<dbReference type="CDD" id="cd02247">
    <property type="entry name" value="cupin_pirin_C"/>
    <property type="match status" value="1"/>
</dbReference>
<comment type="caution">
    <text evidence="2">The sequence shown here is derived from an EMBL/GenBank/DDBJ whole genome shotgun (WGS) entry which is preliminary data.</text>
</comment>
<sequence>MMKIARTSRPPERLEGGGFRIRDVMSGYSNEALDPFLIWHELPRTKHARGTFPGAPMHPHRGFMECPYSKEAAPGTYAVESGGETRRGPMPGSGSFELGKVGVGMAHEMLVDRNWSGYLFMFQLWVNLPGAHKFDAPHFQNAEASALPVVDLDGARVKVMHGAFEGRASPTTCDAVPWQYMDFMLDVEGAAVEHAPPAEMATRCAYVYAGSVAFGGDVVAAGTFVLFDRGGGALRATANAAGSGFLFIAGRPIGEPVVQHGPFVMNTRDQIQQCFADYQRGRLMPEKATVETLT</sequence>
<dbReference type="Proteomes" id="UP001363151">
    <property type="component" value="Unassembled WGS sequence"/>
</dbReference>
<gene>
    <name evidence="2" type="ORF">SO694_00012125</name>
</gene>
<feature type="domain" description="Pirin C-terminal" evidence="1">
    <location>
        <begin position="192"/>
        <end position="283"/>
    </location>
</feature>
<evidence type="ECO:0000313" key="2">
    <source>
        <dbReference type="EMBL" id="KAK7242342.1"/>
    </source>
</evidence>
<protein>
    <recommendedName>
        <fullName evidence="1">Pirin C-terminal domain-containing protein</fullName>
    </recommendedName>
</protein>
<proteinExistence type="predicted"/>
<reference evidence="2 3" key="1">
    <citation type="submission" date="2024-03" db="EMBL/GenBank/DDBJ databases">
        <title>Aureococcus anophagefferens CCMP1851 and Kratosvirus quantuckense: Draft genome of a second virus-susceptible host strain in the model system.</title>
        <authorList>
            <person name="Chase E."/>
            <person name="Truchon A.R."/>
            <person name="Schepens W."/>
            <person name="Wilhelm S.W."/>
        </authorList>
    </citation>
    <scope>NUCLEOTIDE SEQUENCE [LARGE SCALE GENOMIC DNA]</scope>
    <source>
        <strain evidence="2 3">CCMP1851</strain>
    </source>
</reference>
<dbReference type="Pfam" id="PF05726">
    <property type="entry name" value="Pirin_C"/>
    <property type="match status" value="1"/>
</dbReference>
<dbReference type="InterPro" id="IPR011051">
    <property type="entry name" value="RmlC_Cupin_sf"/>
</dbReference>
<dbReference type="InterPro" id="IPR008778">
    <property type="entry name" value="Pirin_C_dom"/>
</dbReference>
<organism evidence="2 3">
    <name type="scientific">Aureococcus anophagefferens</name>
    <name type="common">Harmful bloom alga</name>
    <dbReference type="NCBI Taxonomy" id="44056"/>
    <lineage>
        <taxon>Eukaryota</taxon>
        <taxon>Sar</taxon>
        <taxon>Stramenopiles</taxon>
        <taxon>Ochrophyta</taxon>
        <taxon>Pelagophyceae</taxon>
        <taxon>Pelagomonadales</taxon>
        <taxon>Pelagomonadaceae</taxon>
        <taxon>Aureococcus</taxon>
    </lineage>
</organism>
<dbReference type="InterPro" id="IPR014710">
    <property type="entry name" value="RmlC-like_jellyroll"/>
</dbReference>
<dbReference type="Gene3D" id="2.60.120.10">
    <property type="entry name" value="Jelly Rolls"/>
    <property type="match status" value="2"/>
</dbReference>
<dbReference type="InterPro" id="IPR012093">
    <property type="entry name" value="Pirin"/>
</dbReference>
<dbReference type="EMBL" id="JBBJCI010000145">
    <property type="protein sequence ID" value="KAK7242342.1"/>
    <property type="molecule type" value="Genomic_DNA"/>
</dbReference>
<evidence type="ECO:0000259" key="1">
    <source>
        <dbReference type="Pfam" id="PF05726"/>
    </source>
</evidence>
<evidence type="ECO:0000313" key="3">
    <source>
        <dbReference type="Proteomes" id="UP001363151"/>
    </source>
</evidence>